<dbReference type="InterPro" id="IPR011990">
    <property type="entry name" value="TPR-like_helical_dom_sf"/>
</dbReference>
<dbReference type="Pfam" id="PF03704">
    <property type="entry name" value="BTAD"/>
    <property type="match status" value="1"/>
</dbReference>
<dbReference type="InterPro" id="IPR005158">
    <property type="entry name" value="BTAD"/>
</dbReference>
<dbReference type="SUPFAM" id="SSF46894">
    <property type="entry name" value="C-terminal effector domain of the bipartite response regulators"/>
    <property type="match status" value="1"/>
</dbReference>
<dbReference type="InterPro" id="IPR036388">
    <property type="entry name" value="WH-like_DNA-bd_sf"/>
</dbReference>
<organism evidence="4 5">
    <name type="scientific">Actinokineospora alba</name>
    <dbReference type="NCBI Taxonomy" id="504798"/>
    <lineage>
        <taxon>Bacteria</taxon>
        <taxon>Bacillati</taxon>
        <taxon>Actinomycetota</taxon>
        <taxon>Actinomycetes</taxon>
        <taxon>Pseudonocardiales</taxon>
        <taxon>Pseudonocardiaceae</taxon>
        <taxon>Actinokineospora</taxon>
    </lineage>
</organism>
<proteinExistence type="predicted"/>
<dbReference type="GO" id="GO:0006355">
    <property type="term" value="P:regulation of DNA-templated transcription"/>
    <property type="evidence" value="ECO:0007669"/>
    <property type="project" value="InterPro"/>
</dbReference>
<keyword evidence="1" id="KW-0805">Transcription regulation</keyword>
<protein>
    <submittedName>
        <fullName evidence="4">Transcriptional activator domain-containing protein</fullName>
    </submittedName>
</protein>
<evidence type="ECO:0000256" key="2">
    <source>
        <dbReference type="ARBA" id="ARBA00023163"/>
    </source>
</evidence>
<evidence type="ECO:0000313" key="5">
    <source>
        <dbReference type="Proteomes" id="UP000199651"/>
    </source>
</evidence>
<keyword evidence="2" id="KW-0804">Transcription</keyword>
<dbReference type="Proteomes" id="UP000199651">
    <property type="component" value="Unassembled WGS sequence"/>
</dbReference>
<dbReference type="AlphaFoldDB" id="A0A1H0L5H2"/>
<reference evidence="5" key="1">
    <citation type="submission" date="2016-10" db="EMBL/GenBank/DDBJ databases">
        <authorList>
            <person name="Varghese N."/>
            <person name="Submissions S."/>
        </authorList>
    </citation>
    <scope>NUCLEOTIDE SEQUENCE [LARGE SCALE GENOMIC DNA]</scope>
    <source>
        <strain evidence="5">IBRC-M 10655</strain>
    </source>
</reference>
<evidence type="ECO:0000256" key="1">
    <source>
        <dbReference type="ARBA" id="ARBA00023015"/>
    </source>
</evidence>
<dbReference type="SUPFAM" id="SSF48452">
    <property type="entry name" value="TPR-like"/>
    <property type="match status" value="1"/>
</dbReference>
<sequence length="204" mass="22456">MSRDRLVHALWGTEAPESARGSIYTYVAGLRKDMDLAGASVRLMSARTGYTMNLADFDTDARRFDRHWSAGRTLAETAAIAEFDAALKLWNGAPLAGAGGALVDTERAGLVEQWLAMAEQRGTLMLELGGQEYGLASELSLLTDLHPLRERLRALFRIRMCDPFTNGRLSWCVEREVYVDQLGIQGIQRVSWILLPQMAPAGGG</sequence>
<keyword evidence="5" id="KW-1185">Reference proteome</keyword>
<dbReference type="STRING" id="504798.SAMN05421871_109286"/>
<dbReference type="Gene3D" id="1.25.40.10">
    <property type="entry name" value="Tetratricopeptide repeat domain"/>
    <property type="match status" value="1"/>
</dbReference>
<accession>A0A1H0L5H2</accession>
<dbReference type="InterPro" id="IPR016032">
    <property type="entry name" value="Sig_transdc_resp-reg_C-effctor"/>
</dbReference>
<dbReference type="PANTHER" id="PTHR35807">
    <property type="entry name" value="TRANSCRIPTIONAL REGULATOR REDD-RELATED"/>
    <property type="match status" value="1"/>
</dbReference>
<dbReference type="InterPro" id="IPR051677">
    <property type="entry name" value="AfsR-DnrI-RedD_regulator"/>
</dbReference>
<feature type="domain" description="Bacterial transcriptional activator" evidence="3">
    <location>
        <begin position="59"/>
        <end position="159"/>
    </location>
</feature>
<dbReference type="Gene3D" id="1.10.10.10">
    <property type="entry name" value="Winged helix-like DNA-binding domain superfamily/Winged helix DNA-binding domain"/>
    <property type="match status" value="1"/>
</dbReference>
<dbReference type="GO" id="GO:0003677">
    <property type="term" value="F:DNA binding"/>
    <property type="evidence" value="ECO:0007669"/>
    <property type="project" value="InterPro"/>
</dbReference>
<dbReference type="OrthoDB" id="5521887at2"/>
<gene>
    <name evidence="4" type="ORF">SAMN05192558_10413</name>
</gene>
<dbReference type="EMBL" id="FNJB01000004">
    <property type="protein sequence ID" value="SDO63231.1"/>
    <property type="molecule type" value="Genomic_DNA"/>
</dbReference>
<dbReference type="PANTHER" id="PTHR35807:SF1">
    <property type="entry name" value="TRANSCRIPTIONAL REGULATOR REDD"/>
    <property type="match status" value="1"/>
</dbReference>
<name>A0A1H0L5H2_9PSEU</name>
<evidence type="ECO:0000259" key="3">
    <source>
        <dbReference type="SMART" id="SM01043"/>
    </source>
</evidence>
<evidence type="ECO:0000313" key="4">
    <source>
        <dbReference type="EMBL" id="SDO63231.1"/>
    </source>
</evidence>
<dbReference type="SMART" id="SM01043">
    <property type="entry name" value="BTAD"/>
    <property type="match status" value="1"/>
</dbReference>